<dbReference type="PANTHER" id="PTHR24089">
    <property type="entry name" value="SOLUTE CARRIER FAMILY 25"/>
    <property type="match status" value="1"/>
</dbReference>
<feature type="repeat" description="Solcar" evidence="5">
    <location>
        <begin position="199"/>
        <end position="280"/>
    </location>
</feature>
<dbReference type="GO" id="GO:0016020">
    <property type="term" value="C:membrane"/>
    <property type="evidence" value="ECO:0007669"/>
    <property type="project" value="UniProtKB-SubCell"/>
</dbReference>
<evidence type="ECO:0000256" key="1">
    <source>
        <dbReference type="ARBA" id="ARBA00004141"/>
    </source>
</evidence>
<keyword evidence="7" id="KW-1133">Transmembrane helix</keyword>
<evidence type="ECO:0000256" key="6">
    <source>
        <dbReference type="RuleBase" id="RU000488"/>
    </source>
</evidence>
<feature type="transmembrane region" description="Helical" evidence="7">
    <location>
        <begin position="260"/>
        <end position="278"/>
    </location>
</feature>
<feature type="repeat" description="Solcar" evidence="5">
    <location>
        <begin position="100"/>
        <end position="184"/>
    </location>
</feature>
<evidence type="ECO:0000256" key="4">
    <source>
        <dbReference type="ARBA" id="ARBA00023136"/>
    </source>
</evidence>
<keyword evidence="6" id="KW-0813">Transport</keyword>
<dbReference type="Pfam" id="PF00153">
    <property type="entry name" value="Mito_carr"/>
    <property type="match status" value="2"/>
</dbReference>
<protein>
    <recommendedName>
        <fullName evidence="9">Mitochondrial carrier protein</fullName>
    </recommendedName>
</protein>
<evidence type="ECO:0000313" key="8">
    <source>
        <dbReference type="EMBL" id="CAE0412021.1"/>
    </source>
</evidence>
<evidence type="ECO:0000256" key="3">
    <source>
        <dbReference type="ARBA" id="ARBA00022737"/>
    </source>
</evidence>
<comment type="similarity">
    <text evidence="6">Belongs to the mitochondrial carrier (TC 2.A.29) family.</text>
</comment>
<accession>A0A7S3L599</accession>
<dbReference type="PROSITE" id="PS50920">
    <property type="entry name" value="SOLCAR"/>
    <property type="match status" value="2"/>
</dbReference>
<keyword evidence="3" id="KW-0677">Repeat</keyword>
<dbReference type="AlphaFoldDB" id="A0A7S3L599"/>
<dbReference type="InterPro" id="IPR023395">
    <property type="entry name" value="MCP_dom_sf"/>
</dbReference>
<proteinExistence type="inferred from homology"/>
<gene>
    <name evidence="8" type="ORF">ACOF00016_LOCUS9299</name>
</gene>
<dbReference type="Gene3D" id="1.50.40.10">
    <property type="entry name" value="Mitochondrial carrier domain"/>
    <property type="match status" value="1"/>
</dbReference>
<name>A0A7S3L599_9STRA</name>
<reference evidence="8" key="1">
    <citation type="submission" date="2021-01" db="EMBL/GenBank/DDBJ databases">
        <authorList>
            <person name="Corre E."/>
            <person name="Pelletier E."/>
            <person name="Niang G."/>
            <person name="Scheremetjew M."/>
            <person name="Finn R."/>
            <person name="Kale V."/>
            <person name="Holt S."/>
            <person name="Cochrane G."/>
            <person name="Meng A."/>
            <person name="Brown T."/>
            <person name="Cohen L."/>
        </authorList>
    </citation>
    <scope>NUCLEOTIDE SEQUENCE</scope>
    <source>
        <strain evidence="8">CCMP127</strain>
    </source>
</reference>
<dbReference type="InterPro" id="IPR018108">
    <property type="entry name" value="MCP_transmembrane"/>
</dbReference>
<organism evidence="8">
    <name type="scientific">Amphora coffeiformis</name>
    <dbReference type="NCBI Taxonomy" id="265554"/>
    <lineage>
        <taxon>Eukaryota</taxon>
        <taxon>Sar</taxon>
        <taxon>Stramenopiles</taxon>
        <taxon>Ochrophyta</taxon>
        <taxon>Bacillariophyta</taxon>
        <taxon>Bacillariophyceae</taxon>
        <taxon>Bacillariophycidae</taxon>
        <taxon>Thalassiophysales</taxon>
        <taxon>Catenulaceae</taxon>
        <taxon>Amphora</taxon>
    </lineage>
</organism>
<keyword evidence="2 5" id="KW-0812">Transmembrane</keyword>
<dbReference type="SUPFAM" id="SSF103506">
    <property type="entry name" value="Mitochondrial carrier"/>
    <property type="match status" value="1"/>
</dbReference>
<dbReference type="EMBL" id="HBIM01011192">
    <property type="protein sequence ID" value="CAE0412021.1"/>
    <property type="molecule type" value="Transcribed_RNA"/>
</dbReference>
<evidence type="ECO:0000256" key="2">
    <source>
        <dbReference type="ARBA" id="ARBA00022692"/>
    </source>
</evidence>
<evidence type="ECO:0000256" key="7">
    <source>
        <dbReference type="SAM" id="Phobius"/>
    </source>
</evidence>
<keyword evidence="4 5" id="KW-0472">Membrane</keyword>
<evidence type="ECO:0000256" key="5">
    <source>
        <dbReference type="PROSITE-ProRule" id="PRU00282"/>
    </source>
</evidence>
<evidence type="ECO:0008006" key="9">
    <source>
        <dbReference type="Google" id="ProtNLM"/>
    </source>
</evidence>
<sequence length="294" mass="31762">MGASDAKDYPLEYFGAAALAAAINYPLWRASALAQSGFAVPEMVLAGQRLPSALAPYVFAFGPPYKGLVATVAGMTWARAAIFWGSDAGKAWLKQYETCPDVVATLLPPLAVSTAVQCVNMPLVRATITIQNPSSTLPTVPAALRHIAQHHGLPALWHGTSAGILKTVPKYCTAVVVKDFMDEHVLEPVDPTSPTAHTDRLWRSATKSVVAGVAGAALTNPLDVIRNKMFQTNQGLRETVQVLYEKEGWAFLHKGLGKNMIAVAIPVACTIFFTDSLVQYSSQQRRMRQQEQES</sequence>
<comment type="subcellular location">
    <subcellularLocation>
        <location evidence="1">Membrane</location>
        <topology evidence="1">Multi-pass membrane protein</topology>
    </subcellularLocation>
</comment>